<dbReference type="InterPro" id="IPR039420">
    <property type="entry name" value="WalR-like"/>
</dbReference>
<feature type="domain" description="HTH luxR-type" evidence="6">
    <location>
        <begin position="146"/>
        <end position="211"/>
    </location>
</feature>
<evidence type="ECO:0000259" key="7">
    <source>
        <dbReference type="PROSITE" id="PS50110"/>
    </source>
</evidence>
<dbReference type="InterPro" id="IPR016032">
    <property type="entry name" value="Sig_transdc_resp-reg_C-effctor"/>
</dbReference>
<keyword evidence="9" id="KW-1185">Reference proteome</keyword>
<dbReference type="CDD" id="cd06170">
    <property type="entry name" value="LuxR_C_like"/>
    <property type="match status" value="1"/>
</dbReference>
<evidence type="ECO:0000313" key="9">
    <source>
        <dbReference type="Proteomes" id="UP000239209"/>
    </source>
</evidence>
<dbReference type="Proteomes" id="UP000239209">
    <property type="component" value="Unassembled WGS sequence"/>
</dbReference>
<protein>
    <submittedName>
        <fullName evidence="8">LuxR family two component transcriptional regulator</fullName>
    </submittedName>
</protein>
<reference evidence="8 9" key="1">
    <citation type="submission" date="2018-03" db="EMBL/GenBank/DDBJ databases">
        <title>Genomic Encyclopedia of Archaeal and Bacterial Type Strains, Phase II (KMG-II): from individual species to whole genera.</title>
        <authorList>
            <person name="Goeker M."/>
        </authorList>
    </citation>
    <scope>NUCLEOTIDE SEQUENCE [LARGE SCALE GENOMIC DNA]</scope>
    <source>
        <strain evidence="8 9">DSM 45348</strain>
    </source>
</reference>
<evidence type="ECO:0000256" key="1">
    <source>
        <dbReference type="ARBA" id="ARBA00022553"/>
    </source>
</evidence>
<dbReference type="CDD" id="cd17535">
    <property type="entry name" value="REC_NarL-like"/>
    <property type="match status" value="1"/>
</dbReference>
<keyword evidence="4" id="KW-0804">Transcription</keyword>
<dbReference type="Pfam" id="PF00072">
    <property type="entry name" value="Response_reg"/>
    <property type="match status" value="1"/>
</dbReference>
<organism evidence="8 9">
    <name type="scientific">Pseudosporangium ferrugineum</name>
    <dbReference type="NCBI Taxonomy" id="439699"/>
    <lineage>
        <taxon>Bacteria</taxon>
        <taxon>Bacillati</taxon>
        <taxon>Actinomycetota</taxon>
        <taxon>Actinomycetes</taxon>
        <taxon>Micromonosporales</taxon>
        <taxon>Micromonosporaceae</taxon>
        <taxon>Pseudosporangium</taxon>
    </lineage>
</organism>
<dbReference type="PROSITE" id="PS50043">
    <property type="entry name" value="HTH_LUXR_2"/>
    <property type="match status" value="1"/>
</dbReference>
<evidence type="ECO:0000256" key="5">
    <source>
        <dbReference type="PROSITE-ProRule" id="PRU00169"/>
    </source>
</evidence>
<dbReference type="SMART" id="SM00421">
    <property type="entry name" value="HTH_LUXR"/>
    <property type="match status" value="1"/>
</dbReference>
<evidence type="ECO:0000256" key="4">
    <source>
        <dbReference type="ARBA" id="ARBA00023163"/>
    </source>
</evidence>
<dbReference type="InterPro" id="IPR058245">
    <property type="entry name" value="NreC/VraR/RcsB-like_REC"/>
</dbReference>
<dbReference type="EMBL" id="PVZG01000002">
    <property type="protein sequence ID" value="PRY31843.1"/>
    <property type="molecule type" value="Genomic_DNA"/>
</dbReference>
<feature type="domain" description="Response regulatory" evidence="7">
    <location>
        <begin position="8"/>
        <end position="122"/>
    </location>
</feature>
<evidence type="ECO:0000313" key="8">
    <source>
        <dbReference type="EMBL" id="PRY31843.1"/>
    </source>
</evidence>
<feature type="modified residue" description="4-aspartylphosphate" evidence="5">
    <location>
        <position position="59"/>
    </location>
</feature>
<dbReference type="GO" id="GO:0006355">
    <property type="term" value="P:regulation of DNA-templated transcription"/>
    <property type="evidence" value="ECO:0007669"/>
    <property type="project" value="InterPro"/>
</dbReference>
<keyword evidence="3" id="KW-0238">DNA-binding</keyword>
<dbReference type="GO" id="GO:0003677">
    <property type="term" value="F:DNA binding"/>
    <property type="evidence" value="ECO:0007669"/>
    <property type="project" value="UniProtKB-KW"/>
</dbReference>
<dbReference type="RefSeq" id="WP_211303630.1">
    <property type="nucleotide sequence ID" value="NZ_PVZG01000002.1"/>
</dbReference>
<dbReference type="PROSITE" id="PS50110">
    <property type="entry name" value="RESPONSE_REGULATORY"/>
    <property type="match status" value="1"/>
</dbReference>
<name>A0A2T0SES1_9ACTN</name>
<dbReference type="InterPro" id="IPR000792">
    <property type="entry name" value="Tscrpt_reg_LuxR_C"/>
</dbReference>
<evidence type="ECO:0000256" key="3">
    <source>
        <dbReference type="ARBA" id="ARBA00023125"/>
    </source>
</evidence>
<dbReference type="Gene3D" id="3.40.50.2300">
    <property type="match status" value="1"/>
</dbReference>
<comment type="caution">
    <text evidence="8">The sequence shown here is derived from an EMBL/GenBank/DDBJ whole genome shotgun (WGS) entry which is preliminary data.</text>
</comment>
<dbReference type="Pfam" id="PF00196">
    <property type="entry name" value="GerE"/>
    <property type="match status" value="1"/>
</dbReference>
<evidence type="ECO:0000256" key="2">
    <source>
        <dbReference type="ARBA" id="ARBA00023015"/>
    </source>
</evidence>
<dbReference type="SMART" id="SM00448">
    <property type="entry name" value="REC"/>
    <property type="match status" value="1"/>
</dbReference>
<dbReference type="AlphaFoldDB" id="A0A2T0SES1"/>
<keyword evidence="2" id="KW-0805">Transcription regulation</keyword>
<keyword evidence="1 5" id="KW-0597">Phosphoprotein</keyword>
<proteinExistence type="predicted"/>
<dbReference type="GO" id="GO:0000160">
    <property type="term" value="P:phosphorelay signal transduction system"/>
    <property type="evidence" value="ECO:0007669"/>
    <property type="project" value="InterPro"/>
</dbReference>
<dbReference type="PRINTS" id="PR00038">
    <property type="entry name" value="HTHLUXR"/>
</dbReference>
<sequence length="215" mass="22324">MSSISEVTVVVADPQPVVRNGLRALLGSGTGVRIAAEADTRRDAVRLASAHRPDVLILDLDLCGGTEAIAEVLQRAPGVAVLIFTTRDDDASVLAAMRAGASGYLLKSTGDEGILRAVRGLAAGEAVFGSVIARRLTGLLAVPPAPEEAFPGLTARERQVLDLVATGLRNAAIATRLQLSPKTVSNHLSVIFGKLRVDGRPGAIVLAREAGLGRR</sequence>
<accession>A0A2T0SES1</accession>
<gene>
    <name evidence="8" type="ORF">CLV70_10254</name>
</gene>
<dbReference type="PANTHER" id="PTHR43214:SF24">
    <property type="entry name" value="TRANSCRIPTIONAL REGULATORY PROTEIN NARL-RELATED"/>
    <property type="match status" value="1"/>
</dbReference>
<dbReference type="InterPro" id="IPR001789">
    <property type="entry name" value="Sig_transdc_resp-reg_receiver"/>
</dbReference>
<evidence type="ECO:0000259" key="6">
    <source>
        <dbReference type="PROSITE" id="PS50043"/>
    </source>
</evidence>
<dbReference type="SUPFAM" id="SSF46894">
    <property type="entry name" value="C-terminal effector domain of the bipartite response regulators"/>
    <property type="match status" value="1"/>
</dbReference>
<dbReference type="SUPFAM" id="SSF52172">
    <property type="entry name" value="CheY-like"/>
    <property type="match status" value="1"/>
</dbReference>
<dbReference type="PANTHER" id="PTHR43214">
    <property type="entry name" value="TWO-COMPONENT RESPONSE REGULATOR"/>
    <property type="match status" value="1"/>
</dbReference>
<dbReference type="InterPro" id="IPR011006">
    <property type="entry name" value="CheY-like_superfamily"/>
</dbReference>